<keyword evidence="3" id="KW-0745">Spermidine biosynthesis</keyword>
<keyword evidence="3" id="KW-0456">Lyase</keyword>
<gene>
    <name evidence="5" type="ORF">KI387_021351</name>
</gene>
<evidence type="ECO:0000256" key="1">
    <source>
        <dbReference type="ARBA" id="ARBA00001933"/>
    </source>
</evidence>
<sequence>MAPNRHLQDMLLAYSLEEYASVVVMAVRMSCDQKGVAHPVLCSESGRALVSHHSLLIFDVLSLQQKAVSAGVGLDLDLETLPDELLGECKSMETYARLGDFQRSLASRGSPESKRRRFVQGGKARPGTDDHGRRSMRRRCTLQQAGGPTLLLSVRHRLHPQIRDSPSRRWITPTGTGDLCNVGKNVLGDE</sequence>
<dbReference type="GO" id="GO:0008792">
    <property type="term" value="F:arginine decarboxylase activity"/>
    <property type="evidence" value="ECO:0007669"/>
    <property type="project" value="UniProtKB-EC"/>
</dbReference>
<keyword evidence="2 3" id="KW-0663">Pyridoxal phosphate</keyword>
<keyword evidence="6" id="KW-1185">Reference proteome</keyword>
<comment type="cofactor">
    <cofactor evidence="3">
        <name>Mg(2+)</name>
        <dbReference type="ChEBI" id="CHEBI:18420"/>
    </cofactor>
</comment>
<reference evidence="5 6" key="1">
    <citation type="journal article" date="2021" name="Nat. Plants">
        <title>The Taxus genome provides insights into paclitaxel biosynthesis.</title>
        <authorList>
            <person name="Xiong X."/>
            <person name="Gou J."/>
            <person name="Liao Q."/>
            <person name="Li Y."/>
            <person name="Zhou Q."/>
            <person name="Bi G."/>
            <person name="Li C."/>
            <person name="Du R."/>
            <person name="Wang X."/>
            <person name="Sun T."/>
            <person name="Guo L."/>
            <person name="Liang H."/>
            <person name="Lu P."/>
            <person name="Wu Y."/>
            <person name="Zhang Z."/>
            <person name="Ro D.K."/>
            <person name="Shang Y."/>
            <person name="Huang S."/>
            <person name="Yan J."/>
        </authorList>
    </citation>
    <scope>NUCLEOTIDE SEQUENCE [LARGE SCALE GENOMIC DNA]</scope>
    <source>
        <strain evidence="5">Ta-2019</strain>
    </source>
</reference>
<dbReference type="PANTHER" id="PTHR43295:SF1">
    <property type="entry name" value="ARGININE DECARBOXYLASE 1, CHLOROPLASTIC-RELATED"/>
    <property type="match status" value="1"/>
</dbReference>
<evidence type="ECO:0000256" key="4">
    <source>
        <dbReference type="SAM" id="MobiDB-lite"/>
    </source>
</evidence>
<keyword evidence="3" id="KW-0210">Decarboxylase</keyword>
<comment type="catalytic activity">
    <reaction evidence="3">
        <text>L-arginine + H(+) = agmatine + CO2</text>
        <dbReference type="Rhea" id="RHEA:17641"/>
        <dbReference type="ChEBI" id="CHEBI:15378"/>
        <dbReference type="ChEBI" id="CHEBI:16526"/>
        <dbReference type="ChEBI" id="CHEBI:32682"/>
        <dbReference type="ChEBI" id="CHEBI:58145"/>
        <dbReference type="EC" id="4.1.1.19"/>
    </reaction>
</comment>
<evidence type="ECO:0000313" key="5">
    <source>
        <dbReference type="EMBL" id="KAH9319582.1"/>
    </source>
</evidence>
<dbReference type="SUPFAM" id="SSF51419">
    <property type="entry name" value="PLP-binding barrel"/>
    <property type="match status" value="1"/>
</dbReference>
<dbReference type="InterPro" id="IPR029066">
    <property type="entry name" value="PLP-binding_barrel"/>
</dbReference>
<dbReference type="GO" id="GO:0008295">
    <property type="term" value="P:spermidine biosynthetic process"/>
    <property type="evidence" value="ECO:0007669"/>
    <property type="project" value="UniProtKB-KW"/>
</dbReference>
<accession>A0AA38LFU2</accession>
<dbReference type="InterPro" id="IPR002985">
    <property type="entry name" value="Arg_decrbxlase"/>
</dbReference>
<comment type="pathway">
    <text evidence="3">Amine and polyamine biosynthesis; agmatine biosynthesis; agmatine from L-arginine: step 1/1.</text>
</comment>
<name>A0AA38LFU2_TAXCH</name>
<feature type="non-terminal residue" evidence="5">
    <location>
        <position position="190"/>
    </location>
</feature>
<dbReference type="GO" id="GO:0006527">
    <property type="term" value="P:L-arginine catabolic process"/>
    <property type="evidence" value="ECO:0007669"/>
    <property type="project" value="InterPro"/>
</dbReference>
<comment type="caution">
    <text evidence="5">The sequence shown here is derived from an EMBL/GenBank/DDBJ whole genome shotgun (WGS) entry which is preliminary data.</text>
</comment>
<dbReference type="EMBL" id="JAHRHJ020000004">
    <property type="protein sequence ID" value="KAH9319582.1"/>
    <property type="molecule type" value="Genomic_DNA"/>
</dbReference>
<evidence type="ECO:0000256" key="3">
    <source>
        <dbReference type="RuleBase" id="RU003740"/>
    </source>
</evidence>
<dbReference type="EC" id="4.1.1.19" evidence="3"/>
<protein>
    <recommendedName>
        <fullName evidence="3">Arginine decarboxylase</fullName>
        <ecNumber evidence="3">4.1.1.19</ecNumber>
    </recommendedName>
</protein>
<comment type="cofactor">
    <cofactor evidence="1 3">
        <name>pyridoxal 5'-phosphate</name>
        <dbReference type="ChEBI" id="CHEBI:597326"/>
    </cofactor>
</comment>
<evidence type="ECO:0000256" key="2">
    <source>
        <dbReference type="ARBA" id="ARBA00022898"/>
    </source>
</evidence>
<keyword evidence="3" id="KW-0460">Magnesium</keyword>
<dbReference type="AlphaFoldDB" id="A0AA38LFU2"/>
<organism evidence="5 6">
    <name type="scientific">Taxus chinensis</name>
    <name type="common">Chinese yew</name>
    <name type="synonym">Taxus wallichiana var. chinensis</name>
    <dbReference type="NCBI Taxonomy" id="29808"/>
    <lineage>
        <taxon>Eukaryota</taxon>
        <taxon>Viridiplantae</taxon>
        <taxon>Streptophyta</taxon>
        <taxon>Embryophyta</taxon>
        <taxon>Tracheophyta</taxon>
        <taxon>Spermatophyta</taxon>
        <taxon>Pinopsida</taxon>
        <taxon>Pinidae</taxon>
        <taxon>Conifers II</taxon>
        <taxon>Cupressales</taxon>
        <taxon>Taxaceae</taxon>
        <taxon>Taxus</taxon>
    </lineage>
</organism>
<dbReference type="Proteomes" id="UP000824469">
    <property type="component" value="Unassembled WGS sequence"/>
</dbReference>
<comment type="similarity">
    <text evidence="3">Belongs to the Orn/Lys/Arg decarboxylase class-II family. SpeA subfamily.</text>
</comment>
<dbReference type="PANTHER" id="PTHR43295">
    <property type="entry name" value="ARGININE DECARBOXYLASE"/>
    <property type="match status" value="1"/>
</dbReference>
<dbReference type="Gene3D" id="3.20.20.10">
    <property type="entry name" value="Alanine racemase"/>
    <property type="match status" value="1"/>
</dbReference>
<evidence type="ECO:0000313" key="6">
    <source>
        <dbReference type="Proteomes" id="UP000824469"/>
    </source>
</evidence>
<proteinExistence type="inferred from homology"/>
<feature type="region of interest" description="Disordered" evidence="4">
    <location>
        <begin position="106"/>
        <end position="136"/>
    </location>
</feature>